<dbReference type="Proteomes" id="UP000801492">
    <property type="component" value="Unassembled WGS sequence"/>
</dbReference>
<dbReference type="PANTHER" id="PTHR46409:SF1">
    <property type="entry name" value="HTH PSQ-TYPE DOMAIN-CONTAINING PROTEIN"/>
    <property type="match status" value="1"/>
</dbReference>
<protein>
    <submittedName>
        <fullName evidence="1">Uncharacterized protein</fullName>
    </submittedName>
</protein>
<keyword evidence="2" id="KW-1185">Reference proteome</keyword>
<evidence type="ECO:0000313" key="2">
    <source>
        <dbReference type="Proteomes" id="UP000801492"/>
    </source>
</evidence>
<reference evidence="1" key="1">
    <citation type="submission" date="2019-08" db="EMBL/GenBank/DDBJ databases">
        <title>The genome of the North American firefly Photinus pyralis.</title>
        <authorList>
            <consortium name="Photinus pyralis genome working group"/>
            <person name="Fallon T.R."/>
            <person name="Sander Lower S.E."/>
            <person name="Weng J.-K."/>
        </authorList>
    </citation>
    <scope>NUCLEOTIDE SEQUENCE</scope>
    <source>
        <strain evidence="1">TRF0915ILg1</strain>
        <tissue evidence="1">Whole body</tissue>
    </source>
</reference>
<sequence length="246" mass="28795">MFRWSEVKEGRLVRPQKLCSPGNWTLKDIWFPLNENLPELVADDLGTVQKYFWCLLGKLTPGKKTRKLSHSRWLTAAYQTLRLYVSTKETSNNLKTLSKYVMKVYAPIWFHVKLKPSYKDGPLIQRHDFYAHPENIPVSMMTDRSSRNIREMCYHRLLNIRKQEKEDAKRYFKVPNINFNATDYVELIVWYSNNILPSEISTFPPPPIVFSLSISPETPALANNLNPHLWGLLRMYCPRLPGVVPL</sequence>
<organism evidence="1 2">
    <name type="scientific">Ignelater luminosus</name>
    <name type="common">Cucubano</name>
    <name type="synonym">Pyrophorus luminosus</name>
    <dbReference type="NCBI Taxonomy" id="2038154"/>
    <lineage>
        <taxon>Eukaryota</taxon>
        <taxon>Metazoa</taxon>
        <taxon>Ecdysozoa</taxon>
        <taxon>Arthropoda</taxon>
        <taxon>Hexapoda</taxon>
        <taxon>Insecta</taxon>
        <taxon>Pterygota</taxon>
        <taxon>Neoptera</taxon>
        <taxon>Endopterygota</taxon>
        <taxon>Coleoptera</taxon>
        <taxon>Polyphaga</taxon>
        <taxon>Elateriformia</taxon>
        <taxon>Elateroidea</taxon>
        <taxon>Elateridae</taxon>
        <taxon>Agrypninae</taxon>
        <taxon>Pyrophorini</taxon>
        <taxon>Ignelater</taxon>
    </lineage>
</organism>
<dbReference type="EMBL" id="VTPC01091075">
    <property type="protein sequence ID" value="KAF2879778.1"/>
    <property type="molecule type" value="Genomic_DNA"/>
</dbReference>
<evidence type="ECO:0000313" key="1">
    <source>
        <dbReference type="EMBL" id="KAF2879778.1"/>
    </source>
</evidence>
<dbReference type="OrthoDB" id="6617942at2759"/>
<proteinExistence type="predicted"/>
<dbReference type="AlphaFoldDB" id="A0A8K0FYZ8"/>
<accession>A0A8K0FYZ8</accession>
<comment type="caution">
    <text evidence="1">The sequence shown here is derived from an EMBL/GenBank/DDBJ whole genome shotgun (WGS) entry which is preliminary data.</text>
</comment>
<name>A0A8K0FYZ8_IGNLU</name>
<gene>
    <name evidence="1" type="ORF">ILUMI_26395</name>
</gene>
<dbReference type="PANTHER" id="PTHR46409">
    <property type="entry name" value="HTH PSQ-TYPE DOMAIN-CONTAINING PROTEIN"/>
    <property type="match status" value="1"/>
</dbReference>